<evidence type="ECO:0000313" key="1">
    <source>
        <dbReference type="EMBL" id="PLC54246.1"/>
    </source>
</evidence>
<protein>
    <submittedName>
        <fullName evidence="1">Uncharacterized protein</fullName>
    </submittedName>
</protein>
<keyword evidence="2" id="KW-1185">Reference proteome</keyword>
<dbReference type="EMBL" id="PDNV01000005">
    <property type="protein sequence ID" value="PLC54246.1"/>
    <property type="molecule type" value="Genomic_DNA"/>
</dbReference>
<comment type="caution">
    <text evidence="1">The sequence shown here is derived from an EMBL/GenBank/DDBJ whole genome shotgun (WGS) entry which is preliminary data.</text>
</comment>
<organism evidence="1 2">
    <name type="scientific">Pollutimonas nitritireducens</name>
    <dbReference type="NCBI Taxonomy" id="2045209"/>
    <lineage>
        <taxon>Bacteria</taxon>
        <taxon>Pseudomonadati</taxon>
        <taxon>Pseudomonadota</taxon>
        <taxon>Betaproteobacteria</taxon>
        <taxon>Burkholderiales</taxon>
        <taxon>Alcaligenaceae</taxon>
        <taxon>Pollutimonas</taxon>
    </lineage>
</organism>
<dbReference type="Proteomes" id="UP000234328">
    <property type="component" value="Unassembled WGS sequence"/>
</dbReference>
<reference evidence="1 2" key="1">
    <citation type="submission" date="2017-10" db="EMBL/GenBank/DDBJ databases">
        <title>Two draft genome sequences of Pusillimonas sp. strains isolated from a nitrate- and radionuclide-contaminated groundwater in Russia.</title>
        <authorList>
            <person name="Grouzdev D.S."/>
            <person name="Tourova T.P."/>
            <person name="Goeva M.A."/>
            <person name="Babich T.L."/>
            <person name="Sokolova D.S."/>
            <person name="Abdullin R."/>
            <person name="Poltaraus A.B."/>
            <person name="Toshchakov S.V."/>
            <person name="Nazina T.N."/>
        </authorList>
    </citation>
    <scope>NUCLEOTIDE SEQUENCE [LARGE SCALE GENOMIC DNA]</scope>
    <source>
        <strain evidence="1 2">JR1/69-2-13</strain>
    </source>
</reference>
<dbReference type="AlphaFoldDB" id="A0A2N4UGW0"/>
<gene>
    <name evidence="1" type="ORF">CR155_09025</name>
</gene>
<accession>A0A2N4UGW0</accession>
<evidence type="ECO:0000313" key="2">
    <source>
        <dbReference type="Proteomes" id="UP000234328"/>
    </source>
</evidence>
<name>A0A2N4UGW0_9BURK</name>
<sequence length="67" mass="7720">MDVGGINRIIQISMDRWLISRFRRHKRLYRMNVGVAGDRTGTDRIGRGWQVPFGVQVVNGSRQHLQG</sequence>
<proteinExistence type="predicted"/>